<dbReference type="Proteomes" id="UP000499080">
    <property type="component" value="Unassembled WGS sequence"/>
</dbReference>
<evidence type="ECO:0000313" key="2">
    <source>
        <dbReference type="Proteomes" id="UP000499080"/>
    </source>
</evidence>
<dbReference type="AlphaFoldDB" id="A0A4Y2HPG6"/>
<keyword evidence="2" id="KW-1185">Reference proteome</keyword>
<name>A0A4Y2HPG6_ARAVE</name>
<protein>
    <submittedName>
        <fullName evidence="1">Uncharacterized protein</fullName>
    </submittedName>
</protein>
<proteinExistence type="predicted"/>
<comment type="caution">
    <text evidence="1">The sequence shown here is derived from an EMBL/GenBank/DDBJ whole genome shotgun (WGS) entry which is preliminary data.</text>
</comment>
<sequence length="93" mass="10568">MKYYLTWLHHNAKGKLGFPPPDGSKKQPDVFLSSHQRAYGLIYLPEGGAINEKLNTPNQFGPRDRLANRVLSTVASIRLMRKTRSGSCERRDI</sequence>
<organism evidence="1 2">
    <name type="scientific">Araneus ventricosus</name>
    <name type="common">Orbweaver spider</name>
    <name type="synonym">Epeira ventricosa</name>
    <dbReference type="NCBI Taxonomy" id="182803"/>
    <lineage>
        <taxon>Eukaryota</taxon>
        <taxon>Metazoa</taxon>
        <taxon>Ecdysozoa</taxon>
        <taxon>Arthropoda</taxon>
        <taxon>Chelicerata</taxon>
        <taxon>Arachnida</taxon>
        <taxon>Araneae</taxon>
        <taxon>Araneomorphae</taxon>
        <taxon>Entelegynae</taxon>
        <taxon>Araneoidea</taxon>
        <taxon>Araneidae</taxon>
        <taxon>Araneus</taxon>
    </lineage>
</organism>
<evidence type="ECO:0000313" key="1">
    <source>
        <dbReference type="EMBL" id="GBM66979.1"/>
    </source>
</evidence>
<dbReference type="EMBL" id="BGPR01002055">
    <property type="protein sequence ID" value="GBM66979.1"/>
    <property type="molecule type" value="Genomic_DNA"/>
</dbReference>
<reference evidence="1 2" key="1">
    <citation type="journal article" date="2019" name="Sci. Rep.">
        <title>Orb-weaving spider Araneus ventricosus genome elucidates the spidroin gene catalogue.</title>
        <authorList>
            <person name="Kono N."/>
            <person name="Nakamura H."/>
            <person name="Ohtoshi R."/>
            <person name="Moran D.A.P."/>
            <person name="Shinohara A."/>
            <person name="Yoshida Y."/>
            <person name="Fujiwara M."/>
            <person name="Mori M."/>
            <person name="Tomita M."/>
            <person name="Arakawa K."/>
        </authorList>
    </citation>
    <scope>NUCLEOTIDE SEQUENCE [LARGE SCALE GENOMIC DNA]</scope>
</reference>
<gene>
    <name evidence="1" type="ORF">AVEN_111001_1</name>
</gene>
<accession>A0A4Y2HPG6</accession>